<dbReference type="Pfam" id="PF18564">
    <property type="entry name" value="Glyco_hydro_5_C"/>
    <property type="match status" value="1"/>
</dbReference>
<evidence type="ECO:0000256" key="2">
    <source>
        <dbReference type="ARBA" id="ARBA00022801"/>
    </source>
</evidence>
<sequence>MRPLSALLAAVLSCLLLAAPTHAAPATAADPAPRPSTEGRFLVDPQGRVLVLHGVNMVYKRAPYAPDAIGFGADDARFLVRQGFTTVRLGLIWKAVEPEPGEYDDAYLARIRETTTVLADAGVHVLLDFHQDLFNERFQGEGAPDWAVQDDGLPAEPQLGFPYNYFGQLALNRAFDHFWANAPGPGGIGLQDRYAAAWAHVASYFRGTPGVMGFDLFNEPWPGTVWPTCVNPLGCAGFDAKLEAFSQRSIDAIRAVDPETPIFYEPHVIFNNGVRTTMAPAGEDLGFSFHDYCLTADVGLEGTPVQDLTCNVFDDLVWQNTERQLGRTGDTPLLTEFGATTDTTVLRAMVDRAAAHRFGWQYWAYCGCDDPTTTGPGNEQALVFDPAASPTGANIDHEKLAALVTPHPLVVAGTPAGWAFDRTSRHFTTSWSTARAGTLPGRFGAGATTRIAVPALVYSGGYRATATGGTIVSAAGARVLVVRQKAGALTVRVTVQPR</sequence>
<dbReference type="InterPro" id="IPR001547">
    <property type="entry name" value="Glyco_hydro_5"/>
</dbReference>
<dbReference type="OrthoDB" id="4771662at2"/>
<keyword evidence="9" id="KW-1185">Reference proteome</keyword>
<name>A0A417XSQ5_9ACTN</name>
<accession>A0A417XSQ5</accession>
<keyword evidence="2 4" id="KW-0378">Hydrolase</keyword>
<comment type="caution">
    <text evidence="8">The sequence shown here is derived from an EMBL/GenBank/DDBJ whole genome shotgun (WGS) entry which is preliminary data.</text>
</comment>
<dbReference type="Pfam" id="PF00150">
    <property type="entry name" value="Cellulase"/>
    <property type="match status" value="1"/>
</dbReference>
<dbReference type="Gene3D" id="2.60.40.1180">
    <property type="entry name" value="Golgi alpha-mannosidase II"/>
    <property type="match status" value="1"/>
</dbReference>
<dbReference type="GO" id="GO:0016042">
    <property type="term" value="P:lipid catabolic process"/>
    <property type="evidence" value="ECO:0007669"/>
    <property type="project" value="UniProtKB-ARBA"/>
</dbReference>
<organism evidence="8 9">
    <name type="scientific">Nocardioides immobilis</name>
    <dbReference type="NCBI Taxonomy" id="2049295"/>
    <lineage>
        <taxon>Bacteria</taxon>
        <taxon>Bacillati</taxon>
        <taxon>Actinomycetota</taxon>
        <taxon>Actinomycetes</taxon>
        <taxon>Propionibacteriales</taxon>
        <taxon>Nocardioidaceae</taxon>
        <taxon>Nocardioides</taxon>
    </lineage>
</organism>
<dbReference type="RefSeq" id="WP_118929033.1">
    <property type="nucleotide sequence ID" value="NZ_QXGH01000050.1"/>
</dbReference>
<evidence type="ECO:0000256" key="1">
    <source>
        <dbReference type="ARBA" id="ARBA00005641"/>
    </source>
</evidence>
<dbReference type="InterPro" id="IPR041036">
    <property type="entry name" value="GH5_C"/>
</dbReference>
<dbReference type="SUPFAM" id="SSF51445">
    <property type="entry name" value="(Trans)glycosidases"/>
    <property type="match status" value="1"/>
</dbReference>
<dbReference type="Proteomes" id="UP000283644">
    <property type="component" value="Unassembled WGS sequence"/>
</dbReference>
<dbReference type="EMBL" id="QXGH01000050">
    <property type="protein sequence ID" value="RHW23335.1"/>
    <property type="molecule type" value="Genomic_DNA"/>
</dbReference>
<feature type="domain" description="Glycoside hydrolase family 5" evidence="6">
    <location>
        <begin position="75"/>
        <end position="366"/>
    </location>
</feature>
<protein>
    <submittedName>
        <fullName evidence="8">Endoglycoceramidase</fullName>
    </submittedName>
</protein>
<dbReference type="AlphaFoldDB" id="A0A417XSQ5"/>
<dbReference type="GO" id="GO:1901136">
    <property type="term" value="P:carbohydrate derivative catabolic process"/>
    <property type="evidence" value="ECO:0007669"/>
    <property type="project" value="UniProtKB-ARBA"/>
</dbReference>
<proteinExistence type="inferred from homology"/>
<evidence type="ECO:0000313" key="8">
    <source>
        <dbReference type="EMBL" id="RHW23335.1"/>
    </source>
</evidence>
<feature type="chain" id="PRO_5038362289" evidence="5">
    <location>
        <begin position="24"/>
        <end position="498"/>
    </location>
</feature>
<evidence type="ECO:0000259" key="6">
    <source>
        <dbReference type="Pfam" id="PF00150"/>
    </source>
</evidence>
<dbReference type="InterPro" id="IPR017853">
    <property type="entry name" value="GH"/>
</dbReference>
<reference evidence="8 9" key="1">
    <citation type="submission" date="2018-09" db="EMBL/GenBank/DDBJ databases">
        <title>Genome sequencing of Nocardioides immobilis CCTCC AB 2017083 for comparison to Nocardioides silvaticus.</title>
        <authorList>
            <person name="Li C."/>
            <person name="Wang G."/>
        </authorList>
    </citation>
    <scope>NUCLEOTIDE SEQUENCE [LARGE SCALE GENOMIC DNA]</scope>
    <source>
        <strain evidence="8 9">CCTCC AB 2017083</strain>
    </source>
</reference>
<dbReference type="InterPro" id="IPR052066">
    <property type="entry name" value="Glycosphingolipid_Hydrolases"/>
</dbReference>
<dbReference type="GO" id="GO:0004553">
    <property type="term" value="F:hydrolase activity, hydrolyzing O-glycosyl compounds"/>
    <property type="evidence" value="ECO:0007669"/>
    <property type="project" value="InterPro"/>
</dbReference>
<dbReference type="InterPro" id="IPR013780">
    <property type="entry name" value="Glyco_hydro_b"/>
</dbReference>
<keyword evidence="5" id="KW-0732">Signal</keyword>
<feature type="domain" description="Glycoside hydrolase family 5 C-terminal" evidence="7">
    <location>
        <begin position="406"/>
        <end position="494"/>
    </location>
</feature>
<dbReference type="PANTHER" id="PTHR31308">
    <property type="match status" value="1"/>
</dbReference>
<dbReference type="Gene3D" id="3.20.20.80">
    <property type="entry name" value="Glycosidases"/>
    <property type="match status" value="1"/>
</dbReference>
<dbReference type="GO" id="GO:0000272">
    <property type="term" value="P:polysaccharide catabolic process"/>
    <property type="evidence" value="ECO:0007669"/>
    <property type="project" value="InterPro"/>
</dbReference>
<evidence type="ECO:0000256" key="3">
    <source>
        <dbReference type="ARBA" id="ARBA00023295"/>
    </source>
</evidence>
<gene>
    <name evidence="8" type="ORF">D0Z08_30425</name>
</gene>
<comment type="similarity">
    <text evidence="1 4">Belongs to the glycosyl hydrolase 5 (cellulase A) family.</text>
</comment>
<evidence type="ECO:0000313" key="9">
    <source>
        <dbReference type="Proteomes" id="UP000283644"/>
    </source>
</evidence>
<evidence type="ECO:0000256" key="4">
    <source>
        <dbReference type="RuleBase" id="RU361153"/>
    </source>
</evidence>
<keyword evidence="3 4" id="KW-0326">Glycosidase</keyword>
<dbReference type="PANTHER" id="PTHR31308:SF3">
    <property type="entry name" value="ENDOGLYCOCERAMIDASE"/>
    <property type="match status" value="1"/>
</dbReference>
<evidence type="ECO:0000256" key="5">
    <source>
        <dbReference type="SAM" id="SignalP"/>
    </source>
</evidence>
<evidence type="ECO:0000259" key="7">
    <source>
        <dbReference type="Pfam" id="PF18564"/>
    </source>
</evidence>
<feature type="signal peptide" evidence="5">
    <location>
        <begin position="1"/>
        <end position="23"/>
    </location>
</feature>